<reference evidence="1 2" key="1">
    <citation type="submission" date="2024-06" db="EMBL/GenBank/DDBJ databases">
        <title>Sorghum-associated microbial communities from plants grown in Nebraska, USA.</title>
        <authorList>
            <person name="Schachtman D."/>
        </authorList>
    </citation>
    <scope>NUCLEOTIDE SEQUENCE [LARGE SCALE GENOMIC DNA]</scope>
    <source>
        <strain evidence="1 2">2857</strain>
    </source>
</reference>
<evidence type="ECO:0000313" key="2">
    <source>
        <dbReference type="Proteomes" id="UP001549257"/>
    </source>
</evidence>
<dbReference type="EMBL" id="JBEPSJ010000001">
    <property type="protein sequence ID" value="MET4581672.1"/>
    <property type="molecule type" value="Genomic_DNA"/>
</dbReference>
<dbReference type="RefSeq" id="WP_354023837.1">
    <property type="nucleotide sequence ID" value="NZ_JBEPSJ010000001.1"/>
</dbReference>
<dbReference type="Pfam" id="PF06224">
    <property type="entry name" value="AlkZ-like"/>
    <property type="match status" value="1"/>
</dbReference>
<comment type="caution">
    <text evidence="1">The sequence shown here is derived from an EMBL/GenBank/DDBJ whole genome shotgun (WGS) entry which is preliminary data.</text>
</comment>
<dbReference type="PANTHER" id="PTHR38479:SF2">
    <property type="entry name" value="WINGED HELIX DNA-BINDING DOMAIN-CONTAINING PROTEIN"/>
    <property type="match status" value="1"/>
</dbReference>
<keyword evidence="2" id="KW-1185">Reference proteome</keyword>
<protein>
    <recommendedName>
        <fullName evidence="3">Winged helix DNA-binding domain-containing protein</fullName>
    </recommendedName>
</protein>
<evidence type="ECO:0000313" key="1">
    <source>
        <dbReference type="EMBL" id="MET4581672.1"/>
    </source>
</evidence>
<dbReference type="InterPro" id="IPR009351">
    <property type="entry name" value="AlkZ-like"/>
</dbReference>
<dbReference type="Proteomes" id="UP001549257">
    <property type="component" value="Unassembled WGS sequence"/>
</dbReference>
<name>A0ABV2QKU9_9MICO</name>
<dbReference type="PANTHER" id="PTHR38479">
    <property type="entry name" value="LMO0824 PROTEIN"/>
    <property type="match status" value="1"/>
</dbReference>
<evidence type="ECO:0008006" key="3">
    <source>
        <dbReference type="Google" id="ProtNLM"/>
    </source>
</evidence>
<accession>A0ABV2QKU9</accession>
<sequence>MTRTFTASRRQLTALRLSAQGIVRSADSPGDPAATVRRMLCVQAQDFAGAKWSVGLRTPGATDASIEAGLAAGEIVRSWPMRGTLHFVPPEDLGWILSLTADRIIRGTAGRERELELTDGEFARAGDVAREQLSGRRELTRDGLLEAFVAAGIPTTGQRGMHLLQRLCLDRLTVFGPVRGKQQTFVLLDEWVRSPRALERDEALGEFALRYFSAHGPATVRDFAWWSSLTLTDARAGVAVARELLDELDVDGTAYLLGRDTPAAPSATVALPGFDEYLLGYQDRSAALATQHAKLVVPGGNGLFLSTIVVDGEVVGTWRRTLARGCVTVDARPFAGLSARARSRFANAVADYARFLGMPLHSLRYE</sequence>
<organism evidence="1 2">
    <name type="scientific">Conyzicola nivalis</name>
    <dbReference type="NCBI Taxonomy" id="1477021"/>
    <lineage>
        <taxon>Bacteria</taxon>
        <taxon>Bacillati</taxon>
        <taxon>Actinomycetota</taxon>
        <taxon>Actinomycetes</taxon>
        <taxon>Micrococcales</taxon>
        <taxon>Microbacteriaceae</taxon>
        <taxon>Conyzicola</taxon>
    </lineage>
</organism>
<gene>
    <name evidence="1" type="ORF">ABIE21_001162</name>
</gene>
<proteinExistence type="predicted"/>